<dbReference type="EC" id="2.7.1.130" evidence="3 13"/>
<dbReference type="Pfam" id="PF02606">
    <property type="entry name" value="LpxK"/>
    <property type="match status" value="1"/>
</dbReference>
<dbReference type="PANTHER" id="PTHR42724">
    <property type="entry name" value="TETRAACYLDISACCHARIDE 4'-KINASE"/>
    <property type="match status" value="1"/>
</dbReference>
<comment type="catalytic activity">
    <reaction evidence="13">
        <text>a lipid A disaccharide + ATP = a lipid IVA + ADP + H(+)</text>
        <dbReference type="Rhea" id="RHEA:67840"/>
        <dbReference type="ChEBI" id="CHEBI:15378"/>
        <dbReference type="ChEBI" id="CHEBI:30616"/>
        <dbReference type="ChEBI" id="CHEBI:176343"/>
        <dbReference type="ChEBI" id="CHEBI:176425"/>
        <dbReference type="ChEBI" id="CHEBI:456216"/>
        <dbReference type="EC" id="2.7.1.130"/>
    </reaction>
</comment>
<evidence type="ECO:0000256" key="7">
    <source>
        <dbReference type="ARBA" id="ARBA00022679"/>
    </source>
</evidence>
<accession>A0A133XHK6</accession>
<dbReference type="EMBL" id="LODL01000021">
    <property type="protein sequence ID" value="KXB30434.1"/>
    <property type="molecule type" value="Genomic_DNA"/>
</dbReference>
<dbReference type="GO" id="GO:0005524">
    <property type="term" value="F:ATP binding"/>
    <property type="evidence" value="ECO:0007669"/>
    <property type="project" value="UniProtKB-UniRule"/>
</dbReference>
<gene>
    <name evidence="13" type="primary">lpxK</name>
    <name evidence="14" type="ORF">AT959_13940</name>
</gene>
<keyword evidence="7 13" id="KW-0808">Transferase</keyword>
<keyword evidence="6 13" id="KW-0441">Lipid A biosynthesis</keyword>
<proteinExistence type="inferred from homology"/>
<dbReference type="GO" id="GO:0005886">
    <property type="term" value="C:plasma membrane"/>
    <property type="evidence" value="ECO:0007669"/>
    <property type="project" value="TreeGrafter"/>
</dbReference>
<dbReference type="AlphaFoldDB" id="A0A133XHK6"/>
<reference evidence="14 15" key="1">
    <citation type="submission" date="2015-12" db="EMBL/GenBank/DDBJ databases">
        <title>Nitrous oxide reduction kinetics distinguish bacteria harboring typical versus atypical NosZ.</title>
        <authorList>
            <person name="Yoon S."/>
            <person name="Nissen S."/>
            <person name="Park D."/>
            <person name="Sanford R.A."/>
            <person name="Loeffler F.E."/>
        </authorList>
    </citation>
    <scope>NUCLEOTIDE SEQUENCE [LARGE SCALE GENOMIC DNA]</scope>
    <source>
        <strain evidence="14 15">ATCC BAA-841</strain>
    </source>
</reference>
<feature type="binding site" evidence="13">
    <location>
        <begin position="57"/>
        <end position="64"/>
    </location>
    <ligand>
        <name>ATP</name>
        <dbReference type="ChEBI" id="CHEBI:30616"/>
    </ligand>
</feature>
<dbReference type="InterPro" id="IPR003758">
    <property type="entry name" value="LpxK"/>
</dbReference>
<sequence>MFARWLQRQWFEQRRLSPALWLLLPLSWLFAGLAALNRRHAKPVRLPVPVIVVGNITVGGAGKTPLTIWLARQLKEQGWRPGIVSRGYGGENAAPRAVSPFAVPAEVGDEPILLARRSGVPVWVGRDRAAAAQALLAAQPEVNIILCDDGLQHYRLGRDVELAVFDGRGAGNGWRLPVGPLREPLSRIAAVDAVICNGLPDARLPAAVPSFAMRLLPGNFYRLDEPQHWCEAAALAGKKLYAMAGIGDPGRFFRMLEGLGLACETHPFPDHHAYTAGDLAFAKDGILLMTEKDAVKCAGLTAGETWVLPVEAELSPALIEHIQEKLRGRQAA</sequence>
<dbReference type="Proteomes" id="UP000070186">
    <property type="component" value="Unassembled WGS sequence"/>
</dbReference>
<organism evidence="14 15">
    <name type="scientific">Dechloromonas denitrificans</name>
    <dbReference type="NCBI Taxonomy" id="281362"/>
    <lineage>
        <taxon>Bacteria</taxon>
        <taxon>Pseudomonadati</taxon>
        <taxon>Pseudomonadota</taxon>
        <taxon>Betaproteobacteria</taxon>
        <taxon>Rhodocyclales</taxon>
        <taxon>Azonexaceae</taxon>
        <taxon>Dechloromonas</taxon>
    </lineage>
</organism>
<dbReference type="UniPathway" id="UPA00359">
    <property type="reaction ID" value="UER00482"/>
</dbReference>
<dbReference type="RefSeq" id="WP_066884047.1">
    <property type="nucleotide sequence ID" value="NZ_LODL01000021.1"/>
</dbReference>
<evidence type="ECO:0000256" key="5">
    <source>
        <dbReference type="ARBA" id="ARBA00022516"/>
    </source>
</evidence>
<keyword evidence="9 13" id="KW-0418">Kinase</keyword>
<dbReference type="SUPFAM" id="SSF52540">
    <property type="entry name" value="P-loop containing nucleoside triphosphate hydrolases"/>
    <property type="match status" value="1"/>
</dbReference>
<keyword evidence="5 13" id="KW-0444">Lipid biosynthesis</keyword>
<protein>
    <recommendedName>
        <fullName evidence="4 13">Tetraacyldisaccharide 4'-kinase</fullName>
        <ecNumber evidence="3 13">2.7.1.130</ecNumber>
    </recommendedName>
    <alternativeName>
        <fullName evidence="12 13">Lipid A 4'-kinase</fullName>
    </alternativeName>
</protein>
<evidence type="ECO:0000256" key="3">
    <source>
        <dbReference type="ARBA" id="ARBA00012071"/>
    </source>
</evidence>
<evidence type="ECO:0000256" key="2">
    <source>
        <dbReference type="ARBA" id="ARBA00004870"/>
    </source>
</evidence>
<evidence type="ECO:0000256" key="4">
    <source>
        <dbReference type="ARBA" id="ARBA00016436"/>
    </source>
</evidence>
<evidence type="ECO:0000313" key="15">
    <source>
        <dbReference type="Proteomes" id="UP000070186"/>
    </source>
</evidence>
<evidence type="ECO:0000256" key="1">
    <source>
        <dbReference type="ARBA" id="ARBA00002274"/>
    </source>
</evidence>
<comment type="similarity">
    <text evidence="13">Belongs to the LpxK family.</text>
</comment>
<evidence type="ECO:0000313" key="14">
    <source>
        <dbReference type="EMBL" id="KXB30434.1"/>
    </source>
</evidence>
<dbReference type="NCBIfam" id="TIGR00682">
    <property type="entry name" value="lpxK"/>
    <property type="match status" value="1"/>
</dbReference>
<comment type="caution">
    <text evidence="14">The sequence shown here is derived from an EMBL/GenBank/DDBJ whole genome shotgun (WGS) entry which is preliminary data.</text>
</comment>
<evidence type="ECO:0000256" key="11">
    <source>
        <dbReference type="ARBA" id="ARBA00023098"/>
    </source>
</evidence>
<dbReference type="STRING" id="281362.AT959_13940"/>
<evidence type="ECO:0000256" key="12">
    <source>
        <dbReference type="ARBA" id="ARBA00029757"/>
    </source>
</evidence>
<keyword evidence="10 13" id="KW-0067">ATP-binding</keyword>
<evidence type="ECO:0000256" key="6">
    <source>
        <dbReference type="ARBA" id="ARBA00022556"/>
    </source>
</evidence>
<comment type="function">
    <text evidence="1 13">Transfers the gamma-phosphate of ATP to the 4'-position of a tetraacyldisaccharide 1-phosphate intermediate (termed DS-1-P) to form tetraacyldisaccharide 1,4'-bis-phosphate (lipid IVA).</text>
</comment>
<dbReference type="InterPro" id="IPR027417">
    <property type="entry name" value="P-loop_NTPase"/>
</dbReference>
<comment type="pathway">
    <text evidence="2 13">Glycolipid biosynthesis; lipid IV(A) biosynthesis; lipid IV(A) from (3R)-3-hydroxytetradecanoyl-[acyl-carrier-protein] and UDP-N-acetyl-alpha-D-glucosamine: step 6/6.</text>
</comment>
<dbReference type="GO" id="GO:0009029">
    <property type="term" value="F:lipid-A 4'-kinase activity"/>
    <property type="evidence" value="ECO:0007669"/>
    <property type="project" value="UniProtKB-UniRule"/>
</dbReference>
<evidence type="ECO:0000256" key="10">
    <source>
        <dbReference type="ARBA" id="ARBA00022840"/>
    </source>
</evidence>
<dbReference type="HAMAP" id="MF_00409">
    <property type="entry name" value="LpxK"/>
    <property type="match status" value="1"/>
</dbReference>
<evidence type="ECO:0000256" key="13">
    <source>
        <dbReference type="HAMAP-Rule" id="MF_00409"/>
    </source>
</evidence>
<keyword evidence="11 13" id="KW-0443">Lipid metabolism</keyword>
<evidence type="ECO:0000256" key="9">
    <source>
        <dbReference type="ARBA" id="ARBA00022777"/>
    </source>
</evidence>
<keyword evidence="15" id="KW-1185">Reference proteome</keyword>
<dbReference type="GO" id="GO:0009245">
    <property type="term" value="P:lipid A biosynthetic process"/>
    <property type="evidence" value="ECO:0007669"/>
    <property type="project" value="UniProtKB-UniRule"/>
</dbReference>
<dbReference type="PANTHER" id="PTHR42724:SF1">
    <property type="entry name" value="TETRAACYLDISACCHARIDE 4'-KINASE, MITOCHONDRIAL-RELATED"/>
    <property type="match status" value="1"/>
</dbReference>
<keyword evidence="8 13" id="KW-0547">Nucleotide-binding</keyword>
<evidence type="ECO:0000256" key="8">
    <source>
        <dbReference type="ARBA" id="ARBA00022741"/>
    </source>
</evidence>
<dbReference type="GO" id="GO:0009244">
    <property type="term" value="P:lipopolysaccharide core region biosynthetic process"/>
    <property type="evidence" value="ECO:0007669"/>
    <property type="project" value="TreeGrafter"/>
</dbReference>
<name>A0A133XHK6_9RHOO</name>